<sequence>MIQALKEMVRRLCAHGLKFKDCDGFTHDWCTLLPELELEYKKSIHASTNKTPDILGKGRDPRTTPDSLRKDLVEIHPTAASFKGITEKDRKNAVRFMENSLEYAREKWDISHTTPDLKLGGLALVSTTNFNNIKGCKNLKDSFSGAFVIKALCEPLRYDHISKHFTK</sequence>
<dbReference type="EMBL" id="AVOT02014565">
    <property type="protein sequence ID" value="MBW0498104.1"/>
    <property type="molecule type" value="Genomic_DNA"/>
</dbReference>
<comment type="caution">
    <text evidence="1">The sequence shown here is derived from an EMBL/GenBank/DDBJ whole genome shotgun (WGS) entry which is preliminary data.</text>
</comment>
<gene>
    <name evidence="1" type="ORF">O181_037819</name>
</gene>
<protein>
    <submittedName>
        <fullName evidence="1">Uncharacterized protein</fullName>
    </submittedName>
</protein>
<organism evidence="1 2">
    <name type="scientific">Austropuccinia psidii MF-1</name>
    <dbReference type="NCBI Taxonomy" id="1389203"/>
    <lineage>
        <taxon>Eukaryota</taxon>
        <taxon>Fungi</taxon>
        <taxon>Dikarya</taxon>
        <taxon>Basidiomycota</taxon>
        <taxon>Pucciniomycotina</taxon>
        <taxon>Pucciniomycetes</taxon>
        <taxon>Pucciniales</taxon>
        <taxon>Sphaerophragmiaceae</taxon>
        <taxon>Austropuccinia</taxon>
    </lineage>
</organism>
<evidence type="ECO:0000313" key="1">
    <source>
        <dbReference type="EMBL" id="MBW0498104.1"/>
    </source>
</evidence>
<name>A0A9Q3D7A8_9BASI</name>
<dbReference type="Gene3D" id="3.30.420.10">
    <property type="entry name" value="Ribonuclease H-like superfamily/Ribonuclease H"/>
    <property type="match status" value="1"/>
</dbReference>
<dbReference type="InterPro" id="IPR036397">
    <property type="entry name" value="RNaseH_sf"/>
</dbReference>
<dbReference type="Proteomes" id="UP000765509">
    <property type="component" value="Unassembled WGS sequence"/>
</dbReference>
<evidence type="ECO:0000313" key="2">
    <source>
        <dbReference type="Proteomes" id="UP000765509"/>
    </source>
</evidence>
<dbReference type="GO" id="GO:0003676">
    <property type="term" value="F:nucleic acid binding"/>
    <property type="evidence" value="ECO:0007669"/>
    <property type="project" value="InterPro"/>
</dbReference>
<reference evidence="1" key="1">
    <citation type="submission" date="2021-03" db="EMBL/GenBank/DDBJ databases">
        <title>Draft genome sequence of rust myrtle Austropuccinia psidii MF-1, a brazilian biotype.</title>
        <authorList>
            <person name="Quecine M.C."/>
            <person name="Pachon D.M.R."/>
            <person name="Bonatelli M.L."/>
            <person name="Correr F.H."/>
            <person name="Franceschini L.M."/>
            <person name="Leite T.F."/>
            <person name="Margarido G.R.A."/>
            <person name="Almeida C.A."/>
            <person name="Ferrarezi J.A."/>
            <person name="Labate C.A."/>
        </authorList>
    </citation>
    <scope>NUCLEOTIDE SEQUENCE</scope>
    <source>
        <strain evidence="1">MF-1</strain>
    </source>
</reference>
<keyword evidence="2" id="KW-1185">Reference proteome</keyword>
<dbReference type="AlphaFoldDB" id="A0A9Q3D7A8"/>
<proteinExistence type="predicted"/>
<accession>A0A9Q3D7A8</accession>